<name>A0A2G5CEK5_AQUCA</name>
<dbReference type="PROSITE" id="PS01358">
    <property type="entry name" value="ZF_RANBP2_1"/>
    <property type="match status" value="1"/>
</dbReference>
<dbReference type="Pfam" id="PF21235">
    <property type="entry name" value="UBA_ARI1"/>
    <property type="match status" value="1"/>
</dbReference>
<dbReference type="Gene3D" id="4.10.1060.10">
    <property type="entry name" value="Zinc finger, RanBP2-type"/>
    <property type="match status" value="1"/>
</dbReference>
<dbReference type="GO" id="GO:0008270">
    <property type="term" value="F:zinc ion binding"/>
    <property type="evidence" value="ECO:0007669"/>
    <property type="project" value="UniProtKB-KW"/>
</dbReference>
<dbReference type="SMART" id="SM00547">
    <property type="entry name" value="ZnF_RBZ"/>
    <property type="match status" value="1"/>
</dbReference>
<organism evidence="18 19">
    <name type="scientific">Aquilegia coerulea</name>
    <name type="common">Rocky mountain columbine</name>
    <dbReference type="NCBI Taxonomy" id="218851"/>
    <lineage>
        <taxon>Eukaryota</taxon>
        <taxon>Viridiplantae</taxon>
        <taxon>Streptophyta</taxon>
        <taxon>Embryophyta</taxon>
        <taxon>Tracheophyta</taxon>
        <taxon>Spermatophyta</taxon>
        <taxon>Magnoliopsida</taxon>
        <taxon>Ranunculales</taxon>
        <taxon>Ranunculaceae</taxon>
        <taxon>Thalictroideae</taxon>
        <taxon>Aquilegia</taxon>
    </lineage>
</organism>
<dbReference type="FunFam" id="3.30.40.10:FF:000019">
    <property type="entry name" value="RBR-type E3 ubiquitin transferase"/>
    <property type="match status" value="1"/>
</dbReference>
<dbReference type="InterPro" id="IPR013083">
    <property type="entry name" value="Znf_RING/FYVE/PHD"/>
</dbReference>
<dbReference type="SUPFAM" id="SSF90209">
    <property type="entry name" value="Ran binding protein zinc finger-like"/>
    <property type="match status" value="1"/>
</dbReference>
<accession>A0A2G5CEK5</accession>
<dbReference type="InterPro" id="IPR001841">
    <property type="entry name" value="Znf_RING"/>
</dbReference>
<dbReference type="InterPro" id="IPR048962">
    <property type="entry name" value="ARIH1-like_UBL"/>
</dbReference>
<evidence type="ECO:0000259" key="17">
    <source>
        <dbReference type="PROSITE" id="PS51873"/>
    </source>
</evidence>
<dbReference type="OrthoDB" id="10009520at2759"/>
<keyword evidence="12" id="KW-0862">Zinc</keyword>
<dbReference type="EMBL" id="KZ305075">
    <property type="protein sequence ID" value="PIA29736.1"/>
    <property type="molecule type" value="Genomic_DNA"/>
</dbReference>
<evidence type="ECO:0000256" key="10">
    <source>
        <dbReference type="ARBA" id="ARBA00022771"/>
    </source>
</evidence>
<dbReference type="CDD" id="cd23141">
    <property type="entry name" value="RING-HC_ARI6-like"/>
    <property type="match status" value="1"/>
</dbReference>
<feature type="domain" description="RING-type" evidence="15">
    <location>
        <begin position="135"/>
        <end position="179"/>
    </location>
</feature>
<evidence type="ECO:0000256" key="12">
    <source>
        <dbReference type="ARBA" id="ARBA00022833"/>
    </source>
</evidence>
<dbReference type="CDD" id="cd22583">
    <property type="entry name" value="Rcat_RBR_ARI7-like"/>
    <property type="match status" value="1"/>
</dbReference>
<dbReference type="Pfam" id="PF01485">
    <property type="entry name" value="IBR"/>
    <property type="match status" value="1"/>
</dbReference>
<proteinExistence type="inferred from homology"/>
<dbReference type="PROSITE" id="PS50089">
    <property type="entry name" value="ZF_RING_2"/>
    <property type="match status" value="1"/>
</dbReference>
<evidence type="ECO:0000256" key="7">
    <source>
        <dbReference type="ARBA" id="ARBA00022679"/>
    </source>
</evidence>
<keyword evidence="10 13" id="KW-0863">Zinc-finger</keyword>
<dbReference type="PROSITE" id="PS50199">
    <property type="entry name" value="ZF_RANBP2_2"/>
    <property type="match status" value="1"/>
</dbReference>
<evidence type="ECO:0000259" key="16">
    <source>
        <dbReference type="PROSITE" id="PS50199"/>
    </source>
</evidence>
<evidence type="ECO:0000256" key="3">
    <source>
        <dbReference type="ARBA" id="ARBA00003976"/>
    </source>
</evidence>
<evidence type="ECO:0000256" key="11">
    <source>
        <dbReference type="ARBA" id="ARBA00022786"/>
    </source>
</evidence>
<dbReference type="GO" id="GO:0061630">
    <property type="term" value="F:ubiquitin protein ligase activity"/>
    <property type="evidence" value="ECO:0007669"/>
    <property type="project" value="UniProtKB-EC"/>
</dbReference>
<dbReference type="Gene3D" id="3.30.40.10">
    <property type="entry name" value="Zinc/RING finger domain, C3HC4 (zinc finger)"/>
    <property type="match status" value="1"/>
</dbReference>
<feature type="domain" description="RanBP2-type" evidence="16">
    <location>
        <begin position="551"/>
        <end position="578"/>
    </location>
</feature>
<evidence type="ECO:0000256" key="8">
    <source>
        <dbReference type="ARBA" id="ARBA00022723"/>
    </source>
</evidence>
<evidence type="ECO:0000256" key="6">
    <source>
        <dbReference type="ARBA" id="ARBA00012251"/>
    </source>
</evidence>
<dbReference type="PANTHER" id="PTHR11685">
    <property type="entry name" value="RBR FAMILY RING FINGER AND IBR DOMAIN-CONTAINING"/>
    <property type="match status" value="1"/>
</dbReference>
<keyword evidence="8" id="KW-0479">Metal-binding</keyword>
<evidence type="ECO:0000256" key="1">
    <source>
        <dbReference type="ARBA" id="ARBA00001798"/>
    </source>
</evidence>
<dbReference type="SMART" id="SM00647">
    <property type="entry name" value="IBR"/>
    <property type="match status" value="2"/>
</dbReference>
<feature type="region of interest" description="Disordered" evidence="14">
    <location>
        <begin position="1"/>
        <end position="52"/>
    </location>
</feature>
<dbReference type="Pfam" id="PF22191">
    <property type="entry name" value="IBR_1"/>
    <property type="match status" value="1"/>
</dbReference>
<evidence type="ECO:0000256" key="13">
    <source>
        <dbReference type="PROSITE-ProRule" id="PRU00322"/>
    </source>
</evidence>
<dbReference type="PROSITE" id="PS51873">
    <property type="entry name" value="TRIAD"/>
    <property type="match status" value="1"/>
</dbReference>
<dbReference type="AlphaFoldDB" id="A0A2G5CEK5"/>
<comment type="similarity">
    <text evidence="5">Belongs to the RBR family. Ariadne subfamily.</text>
</comment>
<comment type="catalytic activity">
    <reaction evidence="1">
        <text>[E2 ubiquitin-conjugating enzyme]-S-ubiquitinyl-L-cysteine + [acceptor protein]-L-lysine = [E2 ubiquitin-conjugating enzyme]-L-cysteine + [acceptor protein]-N(6)-ubiquitinyl-L-lysine.</text>
        <dbReference type="EC" id="2.3.2.31"/>
    </reaction>
</comment>
<gene>
    <name evidence="18" type="ORF">AQUCO_05800083v1</name>
</gene>
<dbReference type="GO" id="GO:0016567">
    <property type="term" value="P:protein ubiquitination"/>
    <property type="evidence" value="ECO:0007669"/>
    <property type="project" value="InterPro"/>
</dbReference>
<dbReference type="Gene3D" id="1.20.120.1750">
    <property type="match status" value="1"/>
</dbReference>
<dbReference type="InterPro" id="IPR044066">
    <property type="entry name" value="TRIAD_supradom"/>
</dbReference>
<keyword evidence="11" id="KW-0833">Ubl conjugation pathway</keyword>
<sequence>MDSEDDMHDANDVDSLEDDFYSGETAMDNDSDDEGGYAFIDNDSDDSDNTTSHHQLNYTILSEEDIQQHQEEDITRISTVLSLSRVSASILLRHYNWCVSKVHDAWFADEEKVRKTVGLLENPAVHYPNAKELTCGICFENYPRDRIHTTACGHPFCSSCWKGYISTSINDGPGCLMLRCPDPSCGAAVGQDMINLLVSDEDKEKYSRYLLRSYVEDNRKTKWCPAPGCDYAVDFLVGSGSYDVSCNCTYSFCWNCTEEAHRPVDCGTVAKWILKNSAESENMNWILANSKPCPKCKRPIEKNQGCMHITCTPPCKFEFCWLCLGSWSDHGERTGGFYACNRYETAKQEGAYDETEKRREMAKNSLERYTHYYERWATNQSSRQKAISDLQQMQAVHIEKLSHKQCQLESQLKFITEAWLQIIECRRVLKWTYAYGYYLPEHEHAKRQFFEYLQERLHQCAEKELQVYLNAESPSKDFNEFRTKLAGLTSVTRNYFENLVRALENGLADVDSRGACSRTGSSKGLGGGNKGKGGRGKGTSSKSSGAGRGQEDDAWSCEHCTYSNGKSATICQMCNHQR</sequence>
<keyword evidence="9" id="KW-0677">Repeat</keyword>
<feature type="domain" description="RING-type" evidence="17">
    <location>
        <begin position="131"/>
        <end position="344"/>
    </location>
</feature>
<protein>
    <recommendedName>
        <fullName evidence="6">RBR-type E3 ubiquitin transferase</fullName>
        <ecNumber evidence="6">2.3.2.31</ecNumber>
    </recommendedName>
</protein>
<evidence type="ECO:0000313" key="19">
    <source>
        <dbReference type="Proteomes" id="UP000230069"/>
    </source>
</evidence>
<evidence type="ECO:0000256" key="2">
    <source>
        <dbReference type="ARBA" id="ARBA00001947"/>
    </source>
</evidence>
<evidence type="ECO:0000313" key="18">
    <source>
        <dbReference type="EMBL" id="PIA29736.1"/>
    </source>
</evidence>
<dbReference type="SUPFAM" id="SSF57850">
    <property type="entry name" value="RING/U-box"/>
    <property type="match status" value="3"/>
</dbReference>
<keyword evidence="7" id="KW-0808">Transferase</keyword>
<evidence type="ECO:0000256" key="9">
    <source>
        <dbReference type="ARBA" id="ARBA00022737"/>
    </source>
</evidence>
<evidence type="ECO:0000256" key="14">
    <source>
        <dbReference type="SAM" id="MobiDB-lite"/>
    </source>
</evidence>
<evidence type="ECO:0000256" key="5">
    <source>
        <dbReference type="ARBA" id="ARBA00005884"/>
    </source>
</evidence>
<feature type="region of interest" description="Disordered" evidence="14">
    <location>
        <begin position="515"/>
        <end position="553"/>
    </location>
</feature>
<dbReference type="InterPro" id="IPR036443">
    <property type="entry name" value="Znf_RanBP2_sf"/>
</dbReference>
<dbReference type="FunFam" id="1.20.120.1750:FF:000005">
    <property type="entry name" value="RBR-type E3 ubiquitin transferase"/>
    <property type="match status" value="1"/>
</dbReference>
<comment type="function">
    <text evidence="3">Might act as an E3 ubiquitin-protein ligase, or as part of E3 complex, which accepts ubiquitin from specific E2 ubiquitin-conjugating enzymes and then transfers it to substrates.</text>
</comment>
<dbReference type="EC" id="2.3.2.31" evidence="6"/>
<dbReference type="CDD" id="cd20346">
    <property type="entry name" value="BRcat_RBR_ANKIB1"/>
    <property type="match status" value="1"/>
</dbReference>
<dbReference type="InterPro" id="IPR001876">
    <property type="entry name" value="Znf_RanBP2"/>
</dbReference>
<dbReference type="InterPro" id="IPR031127">
    <property type="entry name" value="E3_UB_ligase_RBR"/>
</dbReference>
<dbReference type="InterPro" id="IPR002867">
    <property type="entry name" value="IBR_dom"/>
</dbReference>
<dbReference type="Proteomes" id="UP000230069">
    <property type="component" value="Unassembled WGS sequence"/>
</dbReference>
<keyword evidence="19" id="KW-1185">Reference proteome</keyword>
<evidence type="ECO:0000259" key="15">
    <source>
        <dbReference type="PROSITE" id="PS50089"/>
    </source>
</evidence>
<evidence type="ECO:0000256" key="4">
    <source>
        <dbReference type="ARBA" id="ARBA00004906"/>
    </source>
</evidence>
<comment type="pathway">
    <text evidence="4">Protein modification; protein ubiquitination.</text>
</comment>
<comment type="cofactor">
    <cofactor evidence="2">
        <name>Zn(2+)</name>
        <dbReference type="ChEBI" id="CHEBI:29105"/>
    </cofactor>
</comment>
<reference evidence="18 19" key="1">
    <citation type="submission" date="2017-09" db="EMBL/GenBank/DDBJ databases">
        <title>WGS assembly of Aquilegia coerulea Goldsmith.</title>
        <authorList>
            <person name="Hodges S."/>
            <person name="Kramer E."/>
            <person name="Nordborg M."/>
            <person name="Tomkins J."/>
            <person name="Borevitz J."/>
            <person name="Derieg N."/>
            <person name="Yan J."/>
            <person name="Mihaltcheva S."/>
            <person name="Hayes R.D."/>
            <person name="Rokhsar D."/>
        </authorList>
    </citation>
    <scope>NUCLEOTIDE SEQUENCE [LARGE SCALE GENOMIC DNA]</scope>
    <source>
        <strain evidence="19">cv. Goldsmith</strain>
    </source>
</reference>
<feature type="compositionally biased region" description="Acidic residues" evidence="14">
    <location>
        <begin position="1"/>
        <end position="35"/>
    </location>
</feature>